<dbReference type="PANTHER" id="PTHR30283:SF4">
    <property type="entry name" value="PEROXIDE STRESS RESISTANCE PROTEIN YAAA"/>
    <property type="match status" value="1"/>
</dbReference>
<dbReference type="GO" id="GO:0033194">
    <property type="term" value="P:response to hydroperoxide"/>
    <property type="evidence" value="ECO:0007669"/>
    <property type="project" value="TreeGrafter"/>
</dbReference>
<comment type="caution">
    <text evidence="1">The sequence shown here is derived from an EMBL/GenBank/DDBJ whole genome shotgun (WGS) entry which is preliminary data.</text>
</comment>
<evidence type="ECO:0000313" key="1">
    <source>
        <dbReference type="EMBL" id="PFG30940.1"/>
    </source>
</evidence>
<accession>A0A2A9DYC6</accession>
<keyword evidence="2" id="KW-1185">Reference proteome</keyword>
<organism evidence="1 2">
    <name type="scientific">Paramicrobacterium agarici</name>
    <dbReference type="NCBI Taxonomy" id="630514"/>
    <lineage>
        <taxon>Bacteria</taxon>
        <taxon>Bacillati</taxon>
        <taxon>Actinomycetota</taxon>
        <taxon>Actinomycetes</taxon>
        <taxon>Micrococcales</taxon>
        <taxon>Microbacteriaceae</taxon>
        <taxon>Paramicrobacterium</taxon>
    </lineage>
</organism>
<protein>
    <recommendedName>
        <fullName evidence="3">Peroxide stress protein YaaA</fullName>
    </recommendedName>
</protein>
<evidence type="ECO:0000313" key="2">
    <source>
        <dbReference type="Proteomes" id="UP000221369"/>
    </source>
</evidence>
<dbReference type="EMBL" id="PDJE01000001">
    <property type="protein sequence ID" value="PFG30940.1"/>
    <property type="molecule type" value="Genomic_DNA"/>
</dbReference>
<gene>
    <name evidence="1" type="ORF">ATJ78_1885</name>
</gene>
<reference evidence="1 2" key="1">
    <citation type="submission" date="2017-10" db="EMBL/GenBank/DDBJ databases">
        <title>Sequencing the genomes of 1000 actinobacteria strains.</title>
        <authorList>
            <person name="Klenk H.-P."/>
        </authorList>
    </citation>
    <scope>NUCLEOTIDE SEQUENCE [LARGE SCALE GENOMIC DNA]</scope>
    <source>
        <strain evidence="1 2">DSM 21798</strain>
    </source>
</reference>
<dbReference type="Pfam" id="PF03883">
    <property type="entry name" value="H2O2_YaaD"/>
    <property type="match status" value="1"/>
</dbReference>
<dbReference type="AlphaFoldDB" id="A0A2A9DYC6"/>
<dbReference type="GO" id="GO:0005829">
    <property type="term" value="C:cytosol"/>
    <property type="evidence" value="ECO:0007669"/>
    <property type="project" value="TreeGrafter"/>
</dbReference>
<dbReference type="Proteomes" id="UP000221369">
    <property type="component" value="Unassembled WGS sequence"/>
</dbReference>
<dbReference type="InterPro" id="IPR005583">
    <property type="entry name" value="YaaA"/>
</dbReference>
<dbReference type="PANTHER" id="PTHR30283">
    <property type="entry name" value="PEROXIDE STRESS RESPONSE PROTEIN YAAA"/>
    <property type="match status" value="1"/>
</dbReference>
<proteinExistence type="predicted"/>
<dbReference type="RefSeq" id="WP_098407346.1">
    <property type="nucleotide sequence ID" value="NZ_PDJE01000001.1"/>
</dbReference>
<sequence>MLILLPPSETKRAGGTGRSLSVGALQYRELDDHRDALVAALVELAQSPEKMISALKLGPKQHGEVSVNLSILDSPTMPAIDRYTGVLFDALDSASLSAAQRRFAGRHVAIHSALFGLVHALDPIPAYRLSHSSRIPGLSLKKHWRAAIRGILASRDDLIIDMRSEGYVELGTAPDRVGSHYVRVLTEGSDGTRRALNHFNKKAKGEFARALIRSETDFADIEELRAWAREAGFRLEPQADSVALVV</sequence>
<name>A0A2A9DYC6_9MICO</name>
<evidence type="ECO:0008006" key="3">
    <source>
        <dbReference type="Google" id="ProtNLM"/>
    </source>
</evidence>